<reference evidence="1 2" key="1">
    <citation type="submission" date="2019-02" db="EMBL/GenBank/DDBJ databases">
        <title>Pedobacter sp. RP-3-21 sp. nov., isolated from Arctic soil.</title>
        <authorList>
            <person name="Dahal R.H."/>
        </authorList>
    </citation>
    <scope>NUCLEOTIDE SEQUENCE [LARGE SCALE GENOMIC DNA]</scope>
    <source>
        <strain evidence="1 2">RP-3-21</strain>
    </source>
</reference>
<dbReference type="OrthoDB" id="5379188at2"/>
<gene>
    <name evidence="1" type="ORF">EZ456_07450</name>
</gene>
<protein>
    <recommendedName>
        <fullName evidence="3">HNH endonuclease</fullName>
    </recommendedName>
</protein>
<comment type="caution">
    <text evidence="1">The sequence shown here is derived from an EMBL/GenBank/DDBJ whole genome shotgun (WGS) entry which is preliminary data.</text>
</comment>
<dbReference type="Proteomes" id="UP000293925">
    <property type="component" value="Unassembled WGS sequence"/>
</dbReference>
<name>A0A4R0Q160_9SPHI</name>
<dbReference type="RefSeq" id="WP_131528795.1">
    <property type="nucleotide sequence ID" value="NZ_SJSO01000005.1"/>
</dbReference>
<organism evidence="1 2">
    <name type="scientific">Pedobacter psychrodurus</name>
    <dbReference type="NCBI Taxonomy" id="2530456"/>
    <lineage>
        <taxon>Bacteria</taxon>
        <taxon>Pseudomonadati</taxon>
        <taxon>Bacteroidota</taxon>
        <taxon>Sphingobacteriia</taxon>
        <taxon>Sphingobacteriales</taxon>
        <taxon>Sphingobacteriaceae</taxon>
        <taxon>Pedobacter</taxon>
    </lineage>
</organism>
<proteinExistence type="predicted"/>
<dbReference type="EMBL" id="SJSO01000005">
    <property type="protein sequence ID" value="TCD27775.1"/>
    <property type="molecule type" value="Genomic_DNA"/>
</dbReference>
<evidence type="ECO:0000313" key="2">
    <source>
        <dbReference type="Proteomes" id="UP000293925"/>
    </source>
</evidence>
<sequence length="340" mass="40355">MGISLKTHKMIWGRSGNMCSFPDCKKVLVIDETATDDPSVIGEEAHIVAQKEDGPRGKSSLSIEQRDKYDNLILLCSIHHKNIDDQEHEYTVEKLHEFKKKHEGWVKENLITDNRKIKDDEVYATYIERFIQLTDLNNWQNWTSWMLGATEAFPKEQFDALKEIPNYIVSRIWPKRHVLLESSLLNFKNIVNDLMKVYYVYPKEGANGYTVEKFYKNYYRENFPDDEDYSREEEQKALERYQYHLALLEDLIIELTRAANYICDQIREYIFEGFRLEEGAILISRGDFFGYKTYRVEYRGEERTEYPYPGLKSFMSLRATRDLTIGEGIEDGYFRKLPWE</sequence>
<evidence type="ECO:0000313" key="1">
    <source>
        <dbReference type="EMBL" id="TCD27775.1"/>
    </source>
</evidence>
<keyword evidence="2" id="KW-1185">Reference proteome</keyword>
<dbReference type="AlphaFoldDB" id="A0A4R0Q160"/>
<accession>A0A4R0Q160</accession>
<evidence type="ECO:0008006" key="3">
    <source>
        <dbReference type="Google" id="ProtNLM"/>
    </source>
</evidence>